<sequence>MGIAKILVVGAIQGKLKKAFEKISKLQAKQNFDLALIVGDVFGSTSDDDGANTELSALLSGQINVPLATYYTTGSSPFPDPVQQKLEADEDVCPNLFFLGRKGTFTTTEGVKIVNLGGNLIQNETQTVEAIGKCDTRYLDNDARGLHGANSAHILLTNEWPKNINNGSQIGLPEELKSQSSSQSVSNLCEALKPWYHFSSSPDSLWEREPFEHVLDYHSLDQTSVTRFKSLPSIASPTKEWMTAFSLDTSRPPSTVGPPSKSPFQRVSPSRKRPADEGNYQRFDRGGRHQGRHNKRARGNRFDSSDCFMCLNKSDFKTHMVVSIGEESMVTTQRGPLSTMSTFPQLSSSGHAMIIPHYHAADELAHGKRPVEEVANEFKEMNKFRMALSKMVGSKSQGQLGTVCWEVRRNGIRHHHWSLIACHADKIKNGLVEAAFKVAREQHGYPALENCDPESQLPSEFDYFRVWTWVSNPVEMADQTNGNATDGQNVGSSTSLFFPLSEDLKFNIWFGREVMAGLLKLEDRVNWMHALLRKDGSEQIAEEEDAEGLKRDFEDFDFAMK</sequence>
<evidence type="ECO:0000313" key="5">
    <source>
        <dbReference type="Proteomes" id="UP000288859"/>
    </source>
</evidence>
<evidence type="ECO:0008006" key="6">
    <source>
        <dbReference type="Google" id="ProtNLM"/>
    </source>
</evidence>
<feature type="compositionally biased region" description="Basic residues" evidence="1">
    <location>
        <begin position="288"/>
        <end position="299"/>
    </location>
</feature>
<protein>
    <recommendedName>
        <fullName evidence="6">Cwf19-like C-terminal domain-containing protein</fullName>
    </recommendedName>
</protein>
<dbReference type="PANTHER" id="PTHR12072:SF4">
    <property type="entry name" value="CWF19-LIKE PROTEIN 1"/>
    <property type="match status" value="1"/>
</dbReference>
<dbReference type="Pfam" id="PF04677">
    <property type="entry name" value="CwfJ_C_1"/>
    <property type="match status" value="1"/>
</dbReference>
<name>A0A438ND49_EXOME</name>
<feature type="region of interest" description="Disordered" evidence="1">
    <location>
        <begin position="247"/>
        <end position="299"/>
    </location>
</feature>
<comment type="caution">
    <text evidence="4">The sequence shown here is derived from an EMBL/GenBank/DDBJ whole genome shotgun (WGS) entry which is preliminary data.</text>
</comment>
<dbReference type="GO" id="GO:0000398">
    <property type="term" value="P:mRNA splicing, via spliceosome"/>
    <property type="evidence" value="ECO:0007669"/>
    <property type="project" value="TreeGrafter"/>
</dbReference>
<dbReference type="GO" id="GO:0071014">
    <property type="term" value="C:post-mRNA release spliceosomal complex"/>
    <property type="evidence" value="ECO:0007669"/>
    <property type="project" value="TreeGrafter"/>
</dbReference>
<dbReference type="InterPro" id="IPR006767">
    <property type="entry name" value="Cwf19-like_C_dom-2"/>
</dbReference>
<evidence type="ECO:0000256" key="1">
    <source>
        <dbReference type="SAM" id="MobiDB-lite"/>
    </source>
</evidence>
<dbReference type="VEuPathDB" id="FungiDB:PV10_06419"/>
<dbReference type="EMBL" id="NAJM01000007">
    <property type="protein sequence ID" value="RVX73596.1"/>
    <property type="molecule type" value="Genomic_DNA"/>
</dbReference>
<feature type="domain" description="Cwf19-like C-terminal" evidence="3">
    <location>
        <begin position="300"/>
        <end position="427"/>
    </location>
</feature>
<feature type="domain" description="Cwf19-like protein C-terminal" evidence="2">
    <location>
        <begin position="454"/>
        <end position="558"/>
    </location>
</feature>
<dbReference type="InterPro" id="IPR040194">
    <property type="entry name" value="Cwf19-like"/>
</dbReference>
<gene>
    <name evidence="4" type="ORF">B0A52_02485</name>
</gene>
<dbReference type="Proteomes" id="UP000288859">
    <property type="component" value="Unassembled WGS sequence"/>
</dbReference>
<organism evidence="4 5">
    <name type="scientific">Exophiala mesophila</name>
    <name type="common">Black yeast-like fungus</name>
    <dbReference type="NCBI Taxonomy" id="212818"/>
    <lineage>
        <taxon>Eukaryota</taxon>
        <taxon>Fungi</taxon>
        <taxon>Dikarya</taxon>
        <taxon>Ascomycota</taxon>
        <taxon>Pezizomycotina</taxon>
        <taxon>Eurotiomycetes</taxon>
        <taxon>Chaetothyriomycetidae</taxon>
        <taxon>Chaetothyriales</taxon>
        <taxon>Herpotrichiellaceae</taxon>
        <taxon>Exophiala</taxon>
    </lineage>
</organism>
<dbReference type="AlphaFoldDB" id="A0A438ND49"/>
<dbReference type="GO" id="GO:0061632">
    <property type="term" value="F:RNA lariat debranching enzyme activator activity"/>
    <property type="evidence" value="ECO:0007669"/>
    <property type="project" value="TreeGrafter"/>
</dbReference>
<evidence type="ECO:0000259" key="3">
    <source>
        <dbReference type="Pfam" id="PF04677"/>
    </source>
</evidence>
<evidence type="ECO:0000313" key="4">
    <source>
        <dbReference type="EMBL" id="RVX73596.1"/>
    </source>
</evidence>
<reference evidence="4 5" key="1">
    <citation type="submission" date="2017-03" db="EMBL/GenBank/DDBJ databases">
        <title>Genomes of endolithic fungi from Antarctica.</title>
        <authorList>
            <person name="Coleine C."/>
            <person name="Masonjones S."/>
            <person name="Stajich J.E."/>
        </authorList>
    </citation>
    <scope>NUCLEOTIDE SEQUENCE [LARGE SCALE GENOMIC DNA]</scope>
    <source>
        <strain evidence="4 5">CCFEE 6314</strain>
    </source>
</reference>
<accession>A0A438ND49</accession>
<evidence type="ECO:0000259" key="2">
    <source>
        <dbReference type="Pfam" id="PF04676"/>
    </source>
</evidence>
<dbReference type="Pfam" id="PF04676">
    <property type="entry name" value="CwfJ_C_2"/>
    <property type="match status" value="1"/>
</dbReference>
<dbReference type="CDD" id="cd07380">
    <property type="entry name" value="MPP_CWF19_N"/>
    <property type="match status" value="1"/>
</dbReference>
<dbReference type="OrthoDB" id="444325at2759"/>
<dbReference type="PANTHER" id="PTHR12072">
    <property type="entry name" value="CWF19, CELL CYCLE CONTROL PROTEIN"/>
    <property type="match status" value="1"/>
</dbReference>
<dbReference type="InterPro" id="IPR006768">
    <property type="entry name" value="Cwf19-like_C_dom-1"/>
</dbReference>
<proteinExistence type="predicted"/>